<dbReference type="Gene3D" id="3.30.565.10">
    <property type="entry name" value="Histidine kinase-like ATPase, C-terminal domain"/>
    <property type="match status" value="1"/>
</dbReference>
<dbReference type="RefSeq" id="WP_003962691.1">
    <property type="nucleotide sequence ID" value="NZ_CM000913.1"/>
</dbReference>
<feature type="transmembrane region" description="Helical" evidence="12">
    <location>
        <begin position="387"/>
        <end position="405"/>
    </location>
</feature>
<dbReference type="Pfam" id="PF00582">
    <property type="entry name" value="Usp"/>
    <property type="match status" value="1"/>
</dbReference>
<dbReference type="Gene3D" id="3.40.50.300">
    <property type="entry name" value="P-loop containing nucleotide triphosphate hydrolases"/>
    <property type="match status" value="1"/>
</dbReference>
<keyword evidence="8 12" id="KW-1133">Transmembrane helix</keyword>
<dbReference type="GO" id="GO:0005886">
    <property type="term" value="C:plasma membrane"/>
    <property type="evidence" value="ECO:0007669"/>
    <property type="project" value="TreeGrafter"/>
</dbReference>
<evidence type="ECO:0000313" key="14">
    <source>
        <dbReference type="EMBL" id="EFG10584.1"/>
    </source>
</evidence>
<proteinExistence type="predicted"/>
<keyword evidence="4 12" id="KW-0812">Transmembrane</keyword>
<evidence type="ECO:0000256" key="3">
    <source>
        <dbReference type="ARBA" id="ARBA00022679"/>
    </source>
</evidence>
<evidence type="ECO:0000256" key="11">
    <source>
        <dbReference type="SAM" id="MobiDB-lite"/>
    </source>
</evidence>
<dbReference type="GO" id="GO:0000155">
    <property type="term" value="F:phosphorelay sensor kinase activity"/>
    <property type="evidence" value="ECO:0007669"/>
    <property type="project" value="InterPro"/>
</dbReference>
<dbReference type="EC" id="2.7.13.3" evidence="14"/>
<dbReference type="Gene3D" id="3.40.50.620">
    <property type="entry name" value="HUPs"/>
    <property type="match status" value="1"/>
</dbReference>
<dbReference type="InterPro" id="IPR038318">
    <property type="entry name" value="KdpD_sf"/>
</dbReference>
<keyword evidence="5" id="KW-0547">Nucleotide-binding</keyword>
<evidence type="ECO:0000256" key="6">
    <source>
        <dbReference type="ARBA" id="ARBA00022777"/>
    </source>
</evidence>
<dbReference type="InterPro" id="IPR025201">
    <property type="entry name" value="KdpD_TM"/>
</dbReference>
<evidence type="ECO:0000256" key="12">
    <source>
        <dbReference type="SAM" id="Phobius"/>
    </source>
</evidence>
<dbReference type="InterPro" id="IPR005467">
    <property type="entry name" value="His_kinase_dom"/>
</dbReference>
<gene>
    <name evidence="14" type="primary">kdpD</name>
    <name evidence="14" type="ORF">SCLAV_5517</name>
</gene>
<feature type="transmembrane region" description="Helical" evidence="12">
    <location>
        <begin position="417"/>
        <end position="447"/>
    </location>
</feature>
<dbReference type="InterPro" id="IPR006016">
    <property type="entry name" value="UspA"/>
</dbReference>
<dbReference type="FunFam" id="3.40.50.300:FF:000483">
    <property type="entry name" value="Sensor histidine kinase KdpD"/>
    <property type="match status" value="1"/>
</dbReference>
<dbReference type="GO" id="GO:0005524">
    <property type="term" value="F:ATP binding"/>
    <property type="evidence" value="ECO:0007669"/>
    <property type="project" value="UniProtKB-KW"/>
</dbReference>
<dbReference type="InterPro" id="IPR052023">
    <property type="entry name" value="Histidine_kinase_KdpD"/>
</dbReference>
<dbReference type="STRING" id="1901.BB341_00955"/>
<evidence type="ECO:0000256" key="4">
    <source>
        <dbReference type="ARBA" id="ARBA00022692"/>
    </source>
</evidence>
<dbReference type="Pfam" id="PF02702">
    <property type="entry name" value="KdpD"/>
    <property type="match status" value="1"/>
</dbReference>
<evidence type="ECO:0000256" key="8">
    <source>
        <dbReference type="ARBA" id="ARBA00022989"/>
    </source>
</evidence>
<evidence type="ECO:0000256" key="2">
    <source>
        <dbReference type="ARBA" id="ARBA00022553"/>
    </source>
</evidence>
<dbReference type="KEGG" id="sclf:BB341_00955"/>
<evidence type="ECO:0000313" key="15">
    <source>
        <dbReference type="Proteomes" id="UP000002357"/>
    </source>
</evidence>
<dbReference type="eggNOG" id="COG2205">
    <property type="taxonomic scope" value="Bacteria"/>
</dbReference>
<dbReference type="InterPro" id="IPR003852">
    <property type="entry name" value="Sig_transdc_His_kinase_KdpD_N"/>
</dbReference>
<keyword evidence="7" id="KW-0067">ATP-binding</keyword>
<keyword evidence="2" id="KW-0597">Phosphoprotein</keyword>
<keyword evidence="6 14" id="KW-0418">Kinase</keyword>
<feature type="domain" description="Histidine kinase" evidence="13">
    <location>
        <begin position="631"/>
        <end position="831"/>
    </location>
</feature>
<dbReference type="GO" id="GO:0005737">
    <property type="term" value="C:cytoplasm"/>
    <property type="evidence" value="ECO:0007669"/>
    <property type="project" value="UniProtKB-ARBA"/>
</dbReference>
<evidence type="ECO:0000256" key="5">
    <source>
        <dbReference type="ARBA" id="ARBA00022741"/>
    </source>
</evidence>
<feature type="region of interest" description="Disordered" evidence="11">
    <location>
        <begin position="356"/>
        <end position="378"/>
    </location>
</feature>
<dbReference type="EMBL" id="CM000913">
    <property type="protein sequence ID" value="EFG10584.1"/>
    <property type="molecule type" value="Genomic_DNA"/>
</dbReference>
<accession>E2Q1F8</accession>
<keyword evidence="9" id="KW-0902">Two-component regulatory system</keyword>
<dbReference type="Gene3D" id="1.20.120.620">
    <property type="entry name" value="Backbone structure of the membrane domain of e. Coli histidine kinase receptor kdpd"/>
    <property type="match status" value="1"/>
</dbReference>
<dbReference type="PANTHER" id="PTHR45569:SF1">
    <property type="entry name" value="SENSOR PROTEIN KDPD"/>
    <property type="match status" value="1"/>
</dbReference>
<comment type="subcellular location">
    <subcellularLocation>
        <location evidence="1">Membrane</location>
        <topology evidence="1">Multi-pass membrane protein</topology>
    </subcellularLocation>
</comment>
<keyword evidence="3 14" id="KW-0808">Transferase</keyword>
<dbReference type="InterPro" id="IPR014729">
    <property type="entry name" value="Rossmann-like_a/b/a_fold"/>
</dbReference>
<dbReference type="InterPro" id="IPR027417">
    <property type="entry name" value="P-loop_NTPase"/>
</dbReference>
<reference evidence="14 15" key="1">
    <citation type="journal article" date="2010" name="Genome Biol. Evol.">
        <title>The sequence of a 1.8-mb bacterial linear plasmid reveals a rich evolutionary reservoir of secondary metabolic pathways.</title>
        <authorList>
            <person name="Medema M.H."/>
            <person name="Trefzer A."/>
            <person name="Kovalchuk A."/>
            <person name="van den Berg M."/>
            <person name="Mueller U."/>
            <person name="Heijne W."/>
            <person name="Wu L."/>
            <person name="Alam M.T."/>
            <person name="Ronning C.M."/>
            <person name="Nierman W.C."/>
            <person name="Bovenberg R.A.L."/>
            <person name="Breitling R."/>
            <person name="Takano E."/>
        </authorList>
    </citation>
    <scope>NUCLEOTIDE SEQUENCE [LARGE SCALE GENOMIC DNA]</scope>
    <source>
        <strain evidence="15">ATCC 27064 / DSM 738 / JCM 4710 / NBRC 13307 / NCIMB 12785 / NRRL 3585 / VKM Ac-602</strain>
    </source>
</reference>
<dbReference type="Pfam" id="PF13493">
    <property type="entry name" value="DUF4118"/>
    <property type="match status" value="1"/>
</dbReference>
<evidence type="ECO:0000256" key="9">
    <source>
        <dbReference type="ARBA" id="ARBA00023012"/>
    </source>
</evidence>
<keyword evidence="10 12" id="KW-0472">Membrane</keyword>
<name>E2Q1F8_STRCL</name>
<evidence type="ECO:0000256" key="1">
    <source>
        <dbReference type="ARBA" id="ARBA00004141"/>
    </source>
</evidence>
<dbReference type="SUPFAM" id="SSF52402">
    <property type="entry name" value="Adenine nucleotide alpha hydrolases-like"/>
    <property type="match status" value="1"/>
</dbReference>
<dbReference type="GeneID" id="93728091"/>
<dbReference type="Proteomes" id="UP000002357">
    <property type="component" value="Chromosome"/>
</dbReference>
<keyword evidence="15" id="KW-1185">Reference proteome</keyword>
<dbReference type="SUPFAM" id="SSF55874">
    <property type="entry name" value="ATPase domain of HSP90 chaperone/DNA topoisomerase II/histidine kinase"/>
    <property type="match status" value="1"/>
</dbReference>
<dbReference type="InterPro" id="IPR036890">
    <property type="entry name" value="HATPase_C_sf"/>
</dbReference>
<dbReference type="PROSITE" id="PS50109">
    <property type="entry name" value="HIS_KIN"/>
    <property type="match status" value="1"/>
</dbReference>
<evidence type="ECO:0000256" key="10">
    <source>
        <dbReference type="ARBA" id="ARBA00023136"/>
    </source>
</evidence>
<protein>
    <submittedName>
        <fullName evidence="14">Sensory histidine kinase in two-component regulatory system wtih KdpE</fullName>
        <ecNumber evidence="14">2.7.13.3</ecNumber>
    </submittedName>
</protein>
<organism evidence="14 15">
    <name type="scientific">Streptomyces clavuligerus</name>
    <dbReference type="NCBI Taxonomy" id="1901"/>
    <lineage>
        <taxon>Bacteria</taxon>
        <taxon>Bacillati</taxon>
        <taxon>Actinomycetota</taxon>
        <taxon>Actinomycetes</taxon>
        <taxon>Kitasatosporales</taxon>
        <taxon>Streptomycetaceae</taxon>
        <taxon>Streptomyces</taxon>
    </lineage>
</organism>
<dbReference type="OrthoDB" id="9806130at2"/>
<dbReference type="PANTHER" id="PTHR45569">
    <property type="entry name" value="SENSOR PROTEIN KDPD"/>
    <property type="match status" value="1"/>
</dbReference>
<evidence type="ECO:0000256" key="7">
    <source>
        <dbReference type="ARBA" id="ARBA00022840"/>
    </source>
</evidence>
<feature type="transmembrane region" description="Helical" evidence="12">
    <location>
        <begin position="467"/>
        <end position="488"/>
    </location>
</feature>
<sequence length="845" mass="88779">MAQGRLRIYLGAAPGVGKTYAMLAEGRRLAAEGADVVVALVEPHGRRLTAAMAEGLPSVPRRRVVHRGVRLTEMDVAAVLARRPGIALVDELAHTTVPGSRNPRRWQDVEELLDAGIDVITTLNIQHLESLNDVVEEITGVRQHETLPDPVARRADQIELVDLEPEALRRRMTHGDIYPPDRIETALTHYFRVGNLTALRELALLWLADRVEEGLQRYRAEHGISAPWETRERILVGLTGGREGGTVIRRAARISARTPGSELLALHVVPGDGLADPVPLAEQRALVESLGGTYHQVTGDDIAAALLGFARTENVTQIVLGASRRGRVMSVVRTGVGRRTIRGSGPIDVHIVTHEEAGGPVPRPGSGSGRAPGPGRHRWSPYRDRRWWAALALAAVLPPALALVLTAPGTGVGPAGALLLCLLLVVVIALVGGLWPALLAAVVSAVLADRWFAAPGRSLSGARADELLAPAVFLAVAVLVGLAAGTAARRARRAGRAAAEAAALSRLATEMMRGRELPALVEQIRENFGLTSLSLLLRETAAGVRTRWYVVAAAGERPPERPEDADVEALADSGLTLAGRGRALGTDDYRVFAACGAQLAVAYSRGVLARRAAETDTRATAERTRASLLLRAGRELRAVLRTADEALVRLGHGAGTRADEARLLGTAQLSVRRAERLVADLETLNRLHGGALATVLRPVDVGEVLTASLDELGPGGRTVEVSVPDGLPEVIADAAQLARALTALIADALRNSAPGAPPSVVARALPGKLAVRVTDGGSPAPPAGDRPPGARAEGIAQRLSRELTEAMGGALTAAGTRGGRFTVTLTLPAVAPPARPGPDGTPGPG</sequence>
<dbReference type="AlphaFoldDB" id="E2Q1F8"/>
<evidence type="ECO:0000259" key="13">
    <source>
        <dbReference type="PROSITE" id="PS50109"/>
    </source>
</evidence>